<dbReference type="EMBL" id="JACVVK020000277">
    <property type="protein sequence ID" value="KAK7480651.1"/>
    <property type="molecule type" value="Genomic_DNA"/>
</dbReference>
<evidence type="ECO:0000256" key="1">
    <source>
        <dbReference type="SAM" id="MobiDB-lite"/>
    </source>
</evidence>
<comment type="caution">
    <text evidence="2">The sequence shown here is derived from an EMBL/GenBank/DDBJ whole genome shotgun (WGS) entry which is preliminary data.</text>
</comment>
<feature type="region of interest" description="Disordered" evidence="1">
    <location>
        <begin position="33"/>
        <end position="67"/>
    </location>
</feature>
<reference evidence="2 3" key="1">
    <citation type="journal article" date="2023" name="Sci. Data">
        <title>Genome assembly of the Korean intertidal mud-creeper Batillaria attramentaria.</title>
        <authorList>
            <person name="Patra A.K."/>
            <person name="Ho P.T."/>
            <person name="Jun S."/>
            <person name="Lee S.J."/>
            <person name="Kim Y."/>
            <person name="Won Y.J."/>
        </authorList>
    </citation>
    <scope>NUCLEOTIDE SEQUENCE [LARGE SCALE GENOMIC DNA]</scope>
    <source>
        <strain evidence="2">Wonlab-2016</strain>
    </source>
</reference>
<keyword evidence="3" id="KW-1185">Reference proteome</keyword>
<proteinExistence type="predicted"/>
<dbReference type="AlphaFoldDB" id="A0ABD0JZY2"/>
<organism evidence="2 3">
    <name type="scientific">Batillaria attramentaria</name>
    <dbReference type="NCBI Taxonomy" id="370345"/>
    <lineage>
        <taxon>Eukaryota</taxon>
        <taxon>Metazoa</taxon>
        <taxon>Spiralia</taxon>
        <taxon>Lophotrochozoa</taxon>
        <taxon>Mollusca</taxon>
        <taxon>Gastropoda</taxon>
        <taxon>Caenogastropoda</taxon>
        <taxon>Sorbeoconcha</taxon>
        <taxon>Cerithioidea</taxon>
        <taxon>Batillariidae</taxon>
        <taxon>Batillaria</taxon>
    </lineage>
</organism>
<evidence type="ECO:0000313" key="2">
    <source>
        <dbReference type="EMBL" id="KAK7480651.1"/>
    </source>
</evidence>
<evidence type="ECO:0000313" key="3">
    <source>
        <dbReference type="Proteomes" id="UP001519460"/>
    </source>
</evidence>
<name>A0ABD0JZY2_9CAEN</name>
<gene>
    <name evidence="2" type="ORF">BaRGS_00028123</name>
</gene>
<accession>A0ABD0JZY2</accession>
<sequence>MWRGRCAARRRVALMPPNGDLVTARRVKLRGFPPARPMGEVTVSSGSARYPSSAGDGPEKVGAFQGVAGPGSRKFVSRCPVSELRYERGRRVPASSTSVCCVH</sequence>
<protein>
    <submittedName>
        <fullName evidence="2">Uncharacterized protein</fullName>
    </submittedName>
</protein>
<dbReference type="Proteomes" id="UP001519460">
    <property type="component" value="Unassembled WGS sequence"/>
</dbReference>